<proteinExistence type="predicted"/>
<reference evidence="1 2" key="1">
    <citation type="journal article" date="2020" name="Microorganisms">
        <title>Osmotic Adaptation and Compatible Solute Biosynthesis of Phototrophic Bacteria as Revealed from Genome Analyses.</title>
        <authorList>
            <person name="Imhoff J.F."/>
            <person name="Rahn T."/>
            <person name="Kunzel S."/>
            <person name="Keller A."/>
            <person name="Neulinger S.C."/>
        </authorList>
    </citation>
    <scope>NUCLEOTIDE SEQUENCE [LARGE SCALE GENOMIC DNA]</scope>
    <source>
        <strain evidence="1 2">DSM 25653</strain>
    </source>
</reference>
<evidence type="ECO:0000313" key="2">
    <source>
        <dbReference type="Proteomes" id="UP001138768"/>
    </source>
</evidence>
<accession>A0A9X0W5M9</accession>
<dbReference type="Proteomes" id="UP001138768">
    <property type="component" value="Unassembled WGS sequence"/>
</dbReference>
<comment type="caution">
    <text evidence="1">The sequence shown here is derived from an EMBL/GenBank/DDBJ whole genome shotgun (WGS) entry which is preliminary data.</text>
</comment>
<protein>
    <recommendedName>
        <fullName evidence="3">DUF2490 domain-containing protein</fullName>
    </recommendedName>
</protein>
<dbReference type="SUPFAM" id="SSF56935">
    <property type="entry name" value="Porins"/>
    <property type="match status" value="1"/>
</dbReference>
<evidence type="ECO:0000313" key="1">
    <source>
        <dbReference type="EMBL" id="MBK1617271.1"/>
    </source>
</evidence>
<dbReference type="InterPro" id="IPR019619">
    <property type="entry name" value="DUF2490"/>
</dbReference>
<evidence type="ECO:0008006" key="3">
    <source>
        <dbReference type="Google" id="ProtNLM"/>
    </source>
</evidence>
<name>A0A9X0W5M9_9GAMM</name>
<dbReference type="AlphaFoldDB" id="A0A9X0W5M9"/>
<dbReference type="EMBL" id="NRRY01000003">
    <property type="protein sequence ID" value="MBK1617271.1"/>
    <property type="molecule type" value="Genomic_DNA"/>
</dbReference>
<dbReference type="Pfam" id="PF10677">
    <property type="entry name" value="DUF2490"/>
    <property type="match status" value="1"/>
</dbReference>
<sequence>MLEPNPTLRPRPFVRQLDIIGMRRLLAEVVVSLALLPVAAPLMAEQDAGASYNLLLKASLSDDWFLISRSNLASRNNFEDNFLAFTGLGIGYQLNPSFSLRLGYRRAWFRFTDDWQPENRGYLEGYFAERLGGFRVTNRARVEVRRFDWRSDDVRLRNEITLEAPWELTPLRLTPYLEEELFYSTRNEWIEANWLGGGLAWRPAKGVKLKLGYRWNRFRSGDDWSNRNILVTGINVFF</sequence>
<gene>
    <name evidence="1" type="ORF">CKO42_02150</name>
</gene>
<keyword evidence="2" id="KW-1185">Reference proteome</keyword>
<organism evidence="1 2">
    <name type="scientific">Lamprobacter modestohalophilus</name>
    <dbReference type="NCBI Taxonomy" id="1064514"/>
    <lineage>
        <taxon>Bacteria</taxon>
        <taxon>Pseudomonadati</taxon>
        <taxon>Pseudomonadota</taxon>
        <taxon>Gammaproteobacteria</taxon>
        <taxon>Chromatiales</taxon>
        <taxon>Chromatiaceae</taxon>
        <taxon>Lamprobacter</taxon>
    </lineage>
</organism>